<dbReference type="SUPFAM" id="SSF51735">
    <property type="entry name" value="NAD(P)-binding Rossmann-fold domains"/>
    <property type="match status" value="1"/>
</dbReference>
<reference evidence="2 3" key="1">
    <citation type="submission" date="2018-01" db="EMBL/GenBank/DDBJ databases">
        <title>Halomonas endophytica sp. nov., isolated from storage liquid in the stems of Populus euphratica.</title>
        <authorList>
            <person name="Chen C."/>
        </authorList>
    </citation>
    <scope>NUCLEOTIDE SEQUENCE [LARGE SCALE GENOMIC DNA]</scope>
    <source>
        <strain evidence="2 3">DSM 26881</strain>
    </source>
</reference>
<protein>
    <submittedName>
        <fullName evidence="2">Ornithine cyclodeaminase family protein</fullName>
    </submittedName>
</protein>
<dbReference type="RefSeq" id="WP_102629982.1">
    <property type="nucleotide sequence ID" value="NZ_PDOH01000039.1"/>
</dbReference>
<accession>A0A2N7TFK2</accession>
<proteinExistence type="inferred from homology"/>
<comment type="caution">
    <text evidence="2">The sequence shown here is derived from an EMBL/GenBank/DDBJ whole genome shotgun (WGS) entry which is preliminary data.</text>
</comment>
<dbReference type="InterPro" id="IPR003462">
    <property type="entry name" value="ODC_Mu_crystall"/>
</dbReference>
<organism evidence="2 3">
    <name type="scientific">Halomonas heilongjiangensis</name>
    <dbReference type="NCBI Taxonomy" id="1387883"/>
    <lineage>
        <taxon>Bacteria</taxon>
        <taxon>Pseudomonadati</taxon>
        <taxon>Pseudomonadota</taxon>
        <taxon>Gammaproteobacteria</taxon>
        <taxon>Oceanospirillales</taxon>
        <taxon>Halomonadaceae</taxon>
        <taxon>Halomonas</taxon>
    </lineage>
</organism>
<dbReference type="GO" id="GO:0005737">
    <property type="term" value="C:cytoplasm"/>
    <property type="evidence" value="ECO:0007669"/>
    <property type="project" value="TreeGrafter"/>
</dbReference>
<dbReference type="GO" id="GO:0016491">
    <property type="term" value="F:oxidoreductase activity"/>
    <property type="evidence" value="ECO:0007669"/>
    <property type="project" value="UniProtKB-ARBA"/>
</dbReference>
<evidence type="ECO:0000256" key="1">
    <source>
        <dbReference type="ARBA" id="ARBA00008903"/>
    </source>
</evidence>
<dbReference type="PIRSF" id="PIRSF001439">
    <property type="entry name" value="CryM"/>
    <property type="match status" value="1"/>
</dbReference>
<dbReference type="Gene3D" id="3.30.1780.10">
    <property type="entry name" value="ornithine cyclodeaminase, domain 1"/>
    <property type="match status" value="1"/>
</dbReference>
<evidence type="ECO:0000313" key="2">
    <source>
        <dbReference type="EMBL" id="PMR66939.1"/>
    </source>
</evidence>
<dbReference type="GO" id="GO:0019752">
    <property type="term" value="P:carboxylic acid metabolic process"/>
    <property type="evidence" value="ECO:0007669"/>
    <property type="project" value="UniProtKB-ARBA"/>
</dbReference>
<dbReference type="Gene3D" id="3.40.50.720">
    <property type="entry name" value="NAD(P)-binding Rossmann-like Domain"/>
    <property type="match status" value="1"/>
</dbReference>
<name>A0A2N7TFK2_9GAMM</name>
<dbReference type="InterPro" id="IPR036291">
    <property type="entry name" value="NAD(P)-bd_dom_sf"/>
</dbReference>
<dbReference type="EMBL" id="PNRE01000104">
    <property type="protein sequence ID" value="PMR66939.1"/>
    <property type="molecule type" value="Genomic_DNA"/>
</dbReference>
<dbReference type="PANTHER" id="PTHR13812">
    <property type="entry name" value="KETIMINE REDUCTASE MU-CRYSTALLIN"/>
    <property type="match status" value="1"/>
</dbReference>
<comment type="similarity">
    <text evidence="1">Belongs to the ornithine cyclodeaminase/mu-crystallin family.</text>
</comment>
<dbReference type="FunFam" id="3.40.50.720:FF:000311">
    <property type="entry name" value="Ornithine cyclodeaminase"/>
    <property type="match status" value="1"/>
</dbReference>
<dbReference type="AlphaFoldDB" id="A0A2N7TFK2"/>
<dbReference type="OrthoDB" id="9809203at2"/>
<dbReference type="Proteomes" id="UP000235346">
    <property type="component" value="Unassembled WGS sequence"/>
</dbReference>
<gene>
    <name evidence="2" type="ORF">C1H66_21890</name>
</gene>
<sequence>MKTLLLNKDEVGSLIDLDAVLEAVENGYKSFNSGKVVQPDFMSIELPGSHACIDFKGGLDLAGGYITIKSSAGGYKGNPELGLPTGMNTVMLFEASTGALRCVMDGTWITGCRTAAAGAISVKNLAREDARTLCIIGAGNQARRQLRAIIRVRDFSEVLVWNASPQALDEYVREMSEETGLNIRKCETAEEAVRAADVVVTTTRAHRGPVVKKEWLKPGTHIVAIGSDMPGKQELGADIFKEAKVVNDSVELCVKYGDTQHPVKEGIIKPEDIHAEIGEILLGEKVGRENSEEITIFDSVGMAIQDTVTVAMLYKAALDKGLGTPYEFFK</sequence>
<dbReference type="InterPro" id="IPR023401">
    <property type="entry name" value="ODC_N"/>
</dbReference>
<keyword evidence="3" id="KW-1185">Reference proteome</keyword>
<evidence type="ECO:0000313" key="3">
    <source>
        <dbReference type="Proteomes" id="UP000235346"/>
    </source>
</evidence>
<dbReference type="Pfam" id="PF02423">
    <property type="entry name" value="OCD_Mu_crystall"/>
    <property type="match status" value="1"/>
</dbReference>
<dbReference type="PANTHER" id="PTHR13812:SF19">
    <property type="entry name" value="KETIMINE REDUCTASE MU-CRYSTALLIN"/>
    <property type="match status" value="1"/>
</dbReference>